<proteinExistence type="predicted"/>
<evidence type="ECO:0000256" key="2">
    <source>
        <dbReference type="SAM" id="Phobius"/>
    </source>
</evidence>
<keyword evidence="4" id="KW-1185">Reference proteome</keyword>
<feature type="compositionally biased region" description="Basic residues" evidence="1">
    <location>
        <begin position="1"/>
        <end position="12"/>
    </location>
</feature>
<dbReference type="AlphaFoldDB" id="A0A8H2VP94"/>
<evidence type="ECO:0000313" key="3">
    <source>
        <dbReference type="EMBL" id="CAD6441952.1"/>
    </source>
</evidence>
<keyword evidence="2" id="KW-0812">Transmembrane</keyword>
<evidence type="ECO:0000313" key="4">
    <source>
        <dbReference type="Proteomes" id="UP000624404"/>
    </source>
</evidence>
<comment type="caution">
    <text evidence="3">The sequence shown here is derived from an EMBL/GenBank/DDBJ whole genome shotgun (WGS) entry which is preliminary data.</text>
</comment>
<evidence type="ECO:0000256" key="1">
    <source>
        <dbReference type="SAM" id="MobiDB-lite"/>
    </source>
</evidence>
<dbReference type="Proteomes" id="UP000624404">
    <property type="component" value="Unassembled WGS sequence"/>
</dbReference>
<accession>A0A8H2VP94</accession>
<dbReference type="EMBL" id="CAJHIA010000007">
    <property type="protein sequence ID" value="CAD6441952.1"/>
    <property type="molecule type" value="Genomic_DNA"/>
</dbReference>
<name>A0A8H2VP94_9HELO</name>
<feature type="region of interest" description="Disordered" evidence="1">
    <location>
        <begin position="1"/>
        <end position="27"/>
    </location>
</feature>
<reference evidence="3" key="1">
    <citation type="submission" date="2020-10" db="EMBL/GenBank/DDBJ databases">
        <authorList>
            <person name="Kusch S."/>
        </authorList>
    </citation>
    <scope>NUCLEOTIDE SEQUENCE</scope>
    <source>
        <strain evidence="3">SwB9</strain>
    </source>
</reference>
<sequence length="100" mass="11512">MNAKRPSKSHQKKQPDPQGISTDININQSKCPDVMHHQQMHIQMLWVLLTLASGYLLVRKKPVVFPQSRQFARILLSARESLKKHQGLRRRLGLVRPVGI</sequence>
<protein>
    <submittedName>
        <fullName evidence="3">26ea3dcf-ffd2-42b2-a29d-b5b419dc2a04</fullName>
    </submittedName>
</protein>
<feature type="transmembrane region" description="Helical" evidence="2">
    <location>
        <begin position="40"/>
        <end position="58"/>
    </location>
</feature>
<gene>
    <name evidence="3" type="ORF">SCLTRI_LOCUS1745</name>
</gene>
<keyword evidence="2" id="KW-1133">Transmembrane helix</keyword>
<organism evidence="3 4">
    <name type="scientific">Sclerotinia trifoliorum</name>
    <dbReference type="NCBI Taxonomy" id="28548"/>
    <lineage>
        <taxon>Eukaryota</taxon>
        <taxon>Fungi</taxon>
        <taxon>Dikarya</taxon>
        <taxon>Ascomycota</taxon>
        <taxon>Pezizomycotina</taxon>
        <taxon>Leotiomycetes</taxon>
        <taxon>Helotiales</taxon>
        <taxon>Sclerotiniaceae</taxon>
        <taxon>Sclerotinia</taxon>
    </lineage>
</organism>
<keyword evidence="2" id="KW-0472">Membrane</keyword>